<reference evidence="1" key="1">
    <citation type="submission" date="2020-08" db="EMBL/GenBank/DDBJ databases">
        <title>Multicomponent nature underlies the extraordinary mechanical properties of spider dragline silk.</title>
        <authorList>
            <person name="Kono N."/>
            <person name="Nakamura H."/>
            <person name="Mori M."/>
            <person name="Yoshida Y."/>
            <person name="Ohtoshi R."/>
            <person name="Malay A.D."/>
            <person name="Moran D.A.P."/>
            <person name="Tomita M."/>
            <person name="Numata K."/>
            <person name="Arakawa K."/>
        </authorList>
    </citation>
    <scope>NUCLEOTIDE SEQUENCE</scope>
</reference>
<sequence length="111" mass="12722">MIGLRAEFVHNHQRVKRDRHLQDLEVLSCNAKCYTQFIFLAIMLHFDRKPFKARPGSKLFSSKLISTRRGLPSECGTEVPLQDVWILTNRRASIPLKGNEKTGFLVRAAAE</sequence>
<dbReference type="Proteomes" id="UP000887159">
    <property type="component" value="Unassembled WGS sequence"/>
</dbReference>
<gene>
    <name evidence="1" type="ORF">TNCV_931681</name>
</gene>
<dbReference type="AlphaFoldDB" id="A0A8X6W2U9"/>
<evidence type="ECO:0000313" key="2">
    <source>
        <dbReference type="Proteomes" id="UP000887159"/>
    </source>
</evidence>
<organism evidence="1 2">
    <name type="scientific">Trichonephila clavipes</name>
    <name type="common">Golden silk orbweaver</name>
    <name type="synonym">Nephila clavipes</name>
    <dbReference type="NCBI Taxonomy" id="2585209"/>
    <lineage>
        <taxon>Eukaryota</taxon>
        <taxon>Metazoa</taxon>
        <taxon>Ecdysozoa</taxon>
        <taxon>Arthropoda</taxon>
        <taxon>Chelicerata</taxon>
        <taxon>Arachnida</taxon>
        <taxon>Araneae</taxon>
        <taxon>Araneomorphae</taxon>
        <taxon>Entelegynae</taxon>
        <taxon>Araneoidea</taxon>
        <taxon>Nephilidae</taxon>
        <taxon>Trichonephila</taxon>
    </lineage>
</organism>
<proteinExistence type="predicted"/>
<name>A0A8X6W2U9_TRICX</name>
<evidence type="ECO:0000313" key="1">
    <source>
        <dbReference type="EMBL" id="GFY27027.1"/>
    </source>
</evidence>
<dbReference type="EMBL" id="BMAU01021378">
    <property type="protein sequence ID" value="GFY27027.1"/>
    <property type="molecule type" value="Genomic_DNA"/>
</dbReference>
<keyword evidence="2" id="KW-1185">Reference proteome</keyword>
<protein>
    <submittedName>
        <fullName evidence="1">Uncharacterized protein</fullName>
    </submittedName>
</protein>
<comment type="caution">
    <text evidence="1">The sequence shown here is derived from an EMBL/GenBank/DDBJ whole genome shotgun (WGS) entry which is preliminary data.</text>
</comment>
<accession>A0A8X6W2U9</accession>